<evidence type="ECO:0000313" key="3">
    <source>
        <dbReference type="EMBL" id="RZU99027.1"/>
    </source>
</evidence>
<evidence type="ECO:0000256" key="2">
    <source>
        <dbReference type="SAM" id="Phobius"/>
    </source>
</evidence>
<feature type="transmembrane region" description="Helical" evidence="2">
    <location>
        <begin position="75"/>
        <end position="95"/>
    </location>
</feature>
<feature type="transmembrane region" description="Helical" evidence="2">
    <location>
        <begin position="50"/>
        <end position="69"/>
    </location>
</feature>
<proteinExistence type="predicted"/>
<keyword evidence="2" id="KW-1133">Transmembrane helix</keyword>
<evidence type="ECO:0000313" key="4">
    <source>
        <dbReference type="Proteomes" id="UP000292298"/>
    </source>
</evidence>
<evidence type="ECO:0000256" key="1">
    <source>
        <dbReference type="SAM" id="MobiDB-lite"/>
    </source>
</evidence>
<sequence length="122" mass="13721">MQAVHNAVMNYWIRLILSYASVTWNLRQPPLATASADERARWCRDHCGRFAARWFALGAGLWLIFSTPFVSFAPLGMFGLFALVVGMATIARQILAQGRAGPPHIEPPVDFPRPDHEDDDER</sequence>
<comment type="caution">
    <text evidence="3">The sequence shown here is derived from an EMBL/GenBank/DDBJ whole genome shotgun (WGS) entry which is preliminary data.</text>
</comment>
<keyword evidence="2" id="KW-0472">Membrane</keyword>
<name>A0A4Q8D1A5_9GAMM</name>
<gene>
    <name evidence="3" type="ORF">EV698_1303</name>
</gene>
<dbReference type="EMBL" id="SHLI01000001">
    <property type="protein sequence ID" value="RZU99027.1"/>
    <property type="molecule type" value="Genomic_DNA"/>
</dbReference>
<keyword evidence="2" id="KW-0812">Transmembrane</keyword>
<dbReference type="AlphaFoldDB" id="A0A4Q8D1A5"/>
<accession>A0A4Q8D1A5</accession>
<dbReference type="Proteomes" id="UP000292298">
    <property type="component" value="Unassembled WGS sequence"/>
</dbReference>
<organism evidence="3 4">
    <name type="scientific">Spiribacter vilamensis</name>
    <dbReference type="NCBI Taxonomy" id="531306"/>
    <lineage>
        <taxon>Bacteria</taxon>
        <taxon>Pseudomonadati</taxon>
        <taxon>Pseudomonadota</taxon>
        <taxon>Gammaproteobacteria</taxon>
        <taxon>Chromatiales</taxon>
        <taxon>Ectothiorhodospiraceae</taxon>
        <taxon>Spiribacter</taxon>
    </lineage>
</organism>
<feature type="region of interest" description="Disordered" evidence="1">
    <location>
        <begin position="99"/>
        <end position="122"/>
    </location>
</feature>
<protein>
    <submittedName>
        <fullName evidence="3">Uncharacterized protein</fullName>
    </submittedName>
</protein>
<keyword evidence="4" id="KW-1185">Reference proteome</keyword>
<reference evidence="3 4" key="1">
    <citation type="submission" date="2019-02" db="EMBL/GenBank/DDBJ databases">
        <title>Genomic Encyclopedia of Type Strains, Phase IV (KMG-IV): sequencing the most valuable type-strain genomes for metagenomic binning, comparative biology and taxonomic classification.</title>
        <authorList>
            <person name="Goeker M."/>
        </authorList>
    </citation>
    <scope>NUCLEOTIDE SEQUENCE [LARGE SCALE GENOMIC DNA]</scope>
    <source>
        <strain evidence="3 4">DSM 21056</strain>
    </source>
</reference>